<dbReference type="AlphaFoldDB" id="A0A1R1XJT0"/>
<comment type="caution">
    <text evidence="1">The sequence shown here is derived from an EMBL/GenBank/DDBJ whole genome shotgun (WGS) entry which is preliminary data.</text>
</comment>
<evidence type="ECO:0000313" key="1">
    <source>
        <dbReference type="EMBL" id="OMJ14901.1"/>
    </source>
</evidence>
<dbReference type="Proteomes" id="UP000187283">
    <property type="component" value="Unassembled WGS sequence"/>
</dbReference>
<evidence type="ECO:0000313" key="2">
    <source>
        <dbReference type="Proteomes" id="UP000187283"/>
    </source>
</evidence>
<sequence length="76" mass="8999">MLRLRVHAHLPRHFRTVPAHQIFDLHNHVRFPHEPAQQNHVVIARIQFADHLLLAPCQNDQVPAALTIKRKRKRKL</sequence>
<name>A0A1R1XJT0_9FUNG</name>
<reference evidence="1 2" key="1">
    <citation type="submission" date="2017-01" db="EMBL/GenBank/DDBJ databases">
        <authorList>
            <person name="Mah S.A."/>
            <person name="Swanson W.J."/>
            <person name="Moy G.W."/>
            <person name="Vacquier V.D."/>
        </authorList>
    </citation>
    <scope>NUCLEOTIDE SEQUENCE [LARGE SCALE GENOMIC DNA]</scope>
    <source>
        <strain evidence="1 2">GSMNP</strain>
    </source>
</reference>
<organism evidence="1 2">
    <name type="scientific">Smittium culicis</name>
    <dbReference type="NCBI Taxonomy" id="133412"/>
    <lineage>
        <taxon>Eukaryota</taxon>
        <taxon>Fungi</taxon>
        <taxon>Fungi incertae sedis</taxon>
        <taxon>Zoopagomycota</taxon>
        <taxon>Kickxellomycotina</taxon>
        <taxon>Harpellomycetes</taxon>
        <taxon>Harpellales</taxon>
        <taxon>Legeriomycetaceae</taxon>
        <taxon>Smittium</taxon>
    </lineage>
</organism>
<gene>
    <name evidence="1" type="ORF">AYI70_g7609</name>
</gene>
<protein>
    <submittedName>
        <fullName evidence="1">Uncharacterized protein</fullName>
    </submittedName>
</protein>
<dbReference type="EMBL" id="LSSN01002861">
    <property type="protein sequence ID" value="OMJ14901.1"/>
    <property type="molecule type" value="Genomic_DNA"/>
</dbReference>
<proteinExistence type="predicted"/>
<keyword evidence="2" id="KW-1185">Reference proteome</keyword>
<accession>A0A1R1XJT0</accession>